<organism evidence="2 3">
    <name type="scientific">Sistotremastrum suecicum HHB10207 ss-3</name>
    <dbReference type="NCBI Taxonomy" id="1314776"/>
    <lineage>
        <taxon>Eukaryota</taxon>
        <taxon>Fungi</taxon>
        <taxon>Dikarya</taxon>
        <taxon>Basidiomycota</taxon>
        <taxon>Agaricomycotina</taxon>
        <taxon>Agaricomycetes</taxon>
        <taxon>Sistotremastrales</taxon>
        <taxon>Sistotremastraceae</taxon>
        <taxon>Sistotremastrum</taxon>
    </lineage>
</organism>
<name>A0A165XPK9_9AGAM</name>
<gene>
    <name evidence="2" type="ORF">SISSUDRAFT_974276</name>
</gene>
<feature type="non-terminal residue" evidence="2">
    <location>
        <position position="1"/>
    </location>
</feature>
<evidence type="ECO:0000313" key="3">
    <source>
        <dbReference type="Proteomes" id="UP000076798"/>
    </source>
</evidence>
<dbReference type="SUPFAM" id="SSF47823">
    <property type="entry name" value="lambda integrase-like, N-terminal domain"/>
    <property type="match status" value="1"/>
</dbReference>
<keyword evidence="1" id="KW-0238">DNA-binding</keyword>
<dbReference type="Proteomes" id="UP000076798">
    <property type="component" value="Unassembled WGS sequence"/>
</dbReference>
<dbReference type="GO" id="GO:0003677">
    <property type="term" value="F:DNA binding"/>
    <property type="evidence" value="ECO:0007669"/>
    <property type="project" value="UniProtKB-KW"/>
</dbReference>
<dbReference type="AlphaFoldDB" id="A0A165XPK9"/>
<evidence type="ECO:0000256" key="1">
    <source>
        <dbReference type="ARBA" id="ARBA00023125"/>
    </source>
</evidence>
<dbReference type="STRING" id="1314776.A0A165XPK9"/>
<dbReference type="OrthoDB" id="3254696at2759"/>
<proteinExistence type="predicted"/>
<dbReference type="InterPro" id="IPR010998">
    <property type="entry name" value="Integrase_recombinase_N"/>
</dbReference>
<reference evidence="2 3" key="1">
    <citation type="journal article" date="2016" name="Mol. Biol. Evol.">
        <title>Comparative Genomics of Early-Diverging Mushroom-Forming Fungi Provides Insights into the Origins of Lignocellulose Decay Capabilities.</title>
        <authorList>
            <person name="Nagy L.G."/>
            <person name="Riley R."/>
            <person name="Tritt A."/>
            <person name="Adam C."/>
            <person name="Daum C."/>
            <person name="Floudas D."/>
            <person name="Sun H."/>
            <person name="Yadav J.S."/>
            <person name="Pangilinan J."/>
            <person name="Larsson K.H."/>
            <person name="Matsuura K."/>
            <person name="Barry K."/>
            <person name="Labutti K."/>
            <person name="Kuo R."/>
            <person name="Ohm R.A."/>
            <person name="Bhattacharya S.S."/>
            <person name="Shirouzu T."/>
            <person name="Yoshinaga Y."/>
            <person name="Martin F.M."/>
            <person name="Grigoriev I.V."/>
            <person name="Hibbett D.S."/>
        </authorList>
    </citation>
    <scope>NUCLEOTIDE SEQUENCE [LARGE SCALE GENOMIC DNA]</scope>
    <source>
        <strain evidence="2 3">HHB10207 ss-3</strain>
    </source>
</reference>
<evidence type="ECO:0008006" key="4">
    <source>
        <dbReference type="Google" id="ProtNLM"/>
    </source>
</evidence>
<evidence type="ECO:0000313" key="2">
    <source>
        <dbReference type="EMBL" id="KZT32411.1"/>
    </source>
</evidence>
<accession>A0A165XPK9</accession>
<dbReference type="Gene3D" id="1.10.150.130">
    <property type="match status" value="1"/>
</dbReference>
<feature type="non-terminal residue" evidence="2">
    <location>
        <position position="190"/>
    </location>
</feature>
<protein>
    <recommendedName>
        <fullName evidence="4">Core-binding (CB) domain-containing protein</fullName>
    </recommendedName>
</protein>
<dbReference type="EMBL" id="KV428338">
    <property type="protein sequence ID" value="KZT32411.1"/>
    <property type="molecule type" value="Genomic_DNA"/>
</dbReference>
<sequence>PSPLRPPCKAENRIFQWKGVNVATPSTLQHPLLNHLAEMASRASLRDTGSYGAGLRKFHIFCDIFSVPEAKRLPASFEVLHSFVLWVGSDPNPEDALVADGTPFEPVSISTARKYLAGVRAWHIAQGWPPPLAEADTERINWSLRGLETLQKGKRKRPPRPPITLNMLKALEATLDLSNPFDACVWAMAS</sequence>
<keyword evidence="3" id="KW-1185">Reference proteome</keyword>